<keyword evidence="1" id="KW-0812">Transmembrane</keyword>
<dbReference type="Proteomes" id="UP001500101">
    <property type="component" value="Unassembled WGS sequence"/>
</dbReference>
<name>A0ABP7YYU7_9SPHI</name>
<keyword evidence="1" id="KW-1133">Transmembrane helix</keyword>
<sequence length="93" mass="10689">MKKQISFWAIMILMSSSAWACPVCERNQPKLLRGWTHGAGPDGGFDYFIVIAMVIIAVISLILTLRWIIRPGEKNTHHIKRYILNQEGYESEK</sequence>
<feature type="chain" id="PRO_5046340051" evidence="2">
    <location>
        <begin position="21"/>
        <end position="93"/>
    </location>
</feature>
<evidence type="ECO:0000256" key="2">
    <source>
        <dbReference type="SAM" id="SignalP"/>
    </source>
</evidence>
<feature type="transmembrane region" description="Helical" evidence="1">
    <location>
        <begin position="44"/>
        <end position="69"/>
    </location>
</feature>
<evidence type="ECO:0000313" key="4">
    <source>
        <dbReference type="Proteomes" id="UP001500101"/>
    </source>
</evidence>
<feature type="signal peptide" evidence="2">
    <location>
        <begin position="1"/>
        <end position="20"/>
    </location>
</feature>
<keyword evidence="4" id="KW-1185">Reference proteome</keyword>
<accession>A0ABP7YYU7</accession>
<evidence type="ECO:0000313" key="3">
    <source>
        <dbReference type="EMBL" id="GAA4143740.1"/>
    </source>
</evidence>
<keyword evidence="2" id="KW-0732">Signal</keyword>
<gene>
    <name evidence="3" type="ORF">GCM10022216_25950</name>
</gene>
<dbReference type="EMBL" id="BAAAZI010000011">
    <property type="protein sequence ID" value="GAA4143740.1"/>
    <property type="molecule type" value="Genomic_DNA"/>
</dbReference>
<proteinExistence type="predicted"/>
<organism evidence="3 4">
    <name type="scientific">Sphingobacterium kyonggiense</name>
    <dbReference type="NCBI Taxonomy" id="714075"/>
    <lineage>
        <taxon>Bacteria</taxon>
        <taxon>Pseudomonadati</taxon>
        <taxon>Bacteroidota</taxon>
        <taxon>Sphingobacteriia</taxon>
        <taxon>Sphingobacteriales</taxon>
        <taxon>Sphingobacteriaceae</taxon>
        <taxon>Sphingobacterium</taxon>
    </lineage>
</organism>
<keyword evidence="1" id="KW-0472">Membrane</keyword>
<dbReference type="RefSeq" id="WP_344675183.1">
    <property type="nucleotide sequence ID" value="NZ_BAAAZI010000011.1"/>
</dbReference>
<comment type="caution">
    <text evidence="3">The sequence shown here is derived from an EMBL/GenBank/DDBJ whole genome shotgun (WGS) entry which is preliminary data.</text>
</comment>
<protein>
    <submittedName>
        <fullName evidence="3">Uncharacterized protein</fullName>
    </submittedName>
</protein>
<evidence type="ECO:0000256" key="1">
    <source>
        <dbReference type="SAM" id="Phobius"/>
    </source>
</evidence>
<reference evidence="4" key="1">
    <citation type="journal article" date="2019" name="Int. J. Syst. Evol. Microbiol.">
        <title>The Global Catalogue of Microorganisms (GCM) 10K type strain sequencing project: providing services to taxonomists for standard genome sequencing and annotation.</title>
        <authorList>
            <consortium name="The Broad Institute Genomics Platform"/>
            <consortium name="The Broad Institute Genome Sequencing Center for Infectious Disease"/>
            <person name="Wu L."/>
            <person name="Ma J."/>
        </authorList>
    </citation>
    <scope>NUCLEOTIDE SEQUENCE [LARGE SCALE GENOMIC DNA]</scope>
    <source>
        <strain evidence="4">JCM 16704</strain>
    </source>
</reference>